<proteinExistence type="predicted"/>
<sequence length="305" mass="34073">MPHAVIKLIENMPMPWEQIRDIKVLYHITGAITFIIEIPRRMRFPPFDDEEPPLDYADNILDVEPLEPIQMELTEEEEGLVKDWLYDHKPLAKTSDEDGTNLMTSTNVVQLPGLRLTSLGPLRCWLSIVGSSAMLARCWWVRCWLSIVGSYGSALSGPLRLAQLRPGLFVWPSFVRVSSYGPTFSATPLYRLPFVGSSAMLARCWWVRCWLSIVGSYGSALSGPLRLAQLRPGLFVWPSLPLPRLPFTVSPLLGPLRCWLGVGGCDVGSVLLGRMAQLCPGLFVWPSSVRVSSYGPVYGPLPFLF</sequence>
<dbReference type="AlphaFoldDB" id="A0A1I8B105"/>
<dbReference type="GO" id="GO:0071013">
    <property type="term" value="C:catalytic step 2 spliceosome"/>
    <property type="evidence" value="ECO:0007669"/>
    <property type="project" value="TreeGrafter"/>
</dbReference>
<dbReference type="PANTHER" id="PTHR11140">
    <property type="entry name" value="PRE-MRNA SPLICING FACTOR PRP8"/>
    <property type="match status" value="1"/>
</dbReference>
<evidence type="ECO:0000313" key="2">
    <source>
        <dbReference type="Proteomes" id="UP000095281"/>
    </source>
</evidence>
<dbReference type="Pfam" id="PF08082">
    <property type="entry name" value="PRO8NT"/>
    <property type="match status" value="1"/>
</dbReference>
<reference evidence="3" key="1">
    <citation type="submission" date="2016-11" db="UniProtKB">
        <authorList>
            <consortium name="WormBaseParasite"/>
        </authorList>
    </citation>
    <scope>IDENTIFICATION</scope>
</reference>
<feature type="domain" description="PRO8NT" evidence="1">
    <location>
        <begin position="40"/>
        <end position="87"/>
    </location>
</feature>
<dbReference type="InterPro" id="IPR027652">
    <property type="entry name" value="PRP8"/>
</dbReference>
<dbReference type="GO" id="GO:0030619">
    <property type="term" value="F:U1 snRNA binding"/>
    <property type="evidence" value="ECO:0007669"/>
    <property type="project" value="TreeGrafter"/>
</dbReference>
<organism evidence="2 3">
    <name type="scientific">Meloidogyne hapla</name>
    <name type="common">Root-knot nematode worm</name>
    <dbReference type="NCBI Taxonomy" id="6305"/>
    <lineage>
        <taxon>Eukaryota</taxon>
        <taxon>Metazoa</taxon>
        <taxon>Ecdysozoa</taxon>
        <taxon>Nematoda</taxon>
        <taxon>Chromadorea</taxon>
        <taxon>Rhabditida</taxon>
        <taxon>Tylenchina</taxon>
        <taxon>Tylenchomorpha</taxon>
        <taxon>Tylenchoidea</taxon>
        <taxon>Meloidogynidae</taxon>
        <taxon>Meloidogyninae</taxon>
        <taxon>Meloidogyne</taxon>
    </lineage>
</organism>
<dbReference type="WBParaSite" id="MhA1_Contig121.frz3.fgene2">
    <property type="protein sequence ID" value="MhA1_Contig121.frz3.fgene2"/>
    <property type="gene ID" value="MhA1_Contig121.frz3.fgene2"/>
</dbReference>
<evidence type="ECO:0000313" key="3">
    <source>
        <dbReference type="WBParaSite" id="MhA1_Contig121.frz3.fgene2"/>
    </source>
</evidence>
<dbReference type="PANTHER" id="PTHR11140:SF0">
    <property type="entry name" value="PRE-MRNA-PROCESSING-SPLICING FACTOR 8"/>
    <property type="match status" value="1"/>
</dbReference>
<dbReference type="GO" id="GO:0005682">
    <property type="term" value="C:U5 snRNP"/>
    <property type="evidence" value="ECO:0007669"/>
    <property type="project" value="TreeGrafter"/>
</dbReference>
<accession>A0A1I8B105</accession>
<dbReference type="GO" id="GO:0030620">
    <property type="term" value="F:U2 snRNA binding"/>
    <property type="evidence" value="ECO:0007669"/>
    <property type="project" value="TreeGrafter"/>
</dbReference>
<name>A0A1I8B105_MELHA</name>
<dbReference type="GO" id="GO:0000244">
    <property type="term" value="P:spliceosomal tri-snRNP complex assembly"/>
    <property type="evidence" value="ECO:0007669"/>
    <property type="project" value="TreeGrafter"/>
</dbReference>
<dbReference type="GO" id="GO:0097157">
    <property type="term" value="F:pre-mRNA intronic binding"/>
    <property type="evidence" value="ECO:0007669"/>
    <property type="project" value="TreeGrafter"/>
</dbReference>
<protein>
    <submittedName>
        <fullName evidence="3">PRO8NT domain-containing protein</fullName>
    </submittedName>
</protein>
<dbReference type="GO" id="GO:0030623">
    <property type="term" value="F:U5 snRNA binding"/>
    <property type="evidence" value="ECO:0007669"/>
    <property type="project" value="TreeGrafter"/>
</dbReference>
<dbReference type="GO" id="GO:0017070">
    <property type="term" value="F:U6 snRNA binding"/>
    <property type="evidence" value="ECO:0007669"/>
    <property type="project" value="TreeGrafter"/>
</dbReference>
<evidence type="ECO:0000259" key="1">
    <source>
        <dbReference type="Pfam" id="PF08082"/>
    </source>
</evidence>
<dbReference type="InterPro" id="IPR012591">
    <property type="entry name" value="PRO8NT"/>
</dbReference>
<dbReference type="Proteomes" id="UP000095281">
    <property type="component" value="Unplaced"/>
</dbReference>
<keyword evidence="2" id="KW-1185">Reference proteome</keyword>